<protein>
    <submittedName>
        <fullName evidence="1">Maleate isomerase</fullName>
        <ecNumber evidence="1">5.2.1.1</ecNumber>
    </submittedName>
</protein>
<comment type="caution">
    <text evidence="1">The sequence shown here is derived from an EMBL/GenBank/DDBJ whole genome shotgun (WGS) entry which is preliminary data.</text>
</comment>
<dbReference type="InterPro" id="IPR053714">
    <property type="entry name" value="Iso_Racemase_Enz_sf"/>
</dbReference>
<accession>A0A7W5XKV2</accession>
<reference evidence="1 2" key="1">
    <citation type="submission" date="2020-08" db="EMBL/GenBank/DDBJ databases">
        <title>Sequencing the genomes of 1000 actinobacteria strains.</title>
        <authorList>
            <person name="Klenk H.-P."/>
        </authorList>
    </citation>
    <scope>NUCLEOTIDE SEQUENCE [LARGE SCALE GENOMIC DNA]</scope>
    <source>
        <strain evidence="1 2">DSM 28238</strain>
    </source>
</reference>
<dbReference type="PANTHER" id="PTHR40267:SF1">
    <property type="entry name" value="BLR3294 PROTEIN"/>
    <property type="match status" value="1"/>
</dbReference>
<dbReference type="EMBL" id="JACIBT010000006">
    <property type="protein sequence ID" value="MBB3668042.1"/>
    <property type="molecule type" value="Genomic_DNA"/>
</dbReference>
<sequence length="292" mass="31185">MTSTHLPSDFQLQASDHEATPIGTVVPYDMVLDRELRRFSKDDYGFDQLDLLFTRTRFEPMAVNVGQALEISRPELIADAVRAISATRPAGYIYGCTSGSFVRGLAGERSLIEAMQSAGREASAAADLAVDTAFGEPDAEPEAHQDPTAVTTSGALVEAVQALGGIKVAAATPYDDEVGALFDQFFAEAGVDLVHTANLGLRGRIWTVPWQTTYDLVRRADTPEADVLLVSCTNLPTYQVLDRLEQDLGKPVISANQATVWAALRQAGRDYFGPGAALRSLSGAPAEPAVAA</sequence>
<keyword evidence="1" id="KW-0413">Isomerase</keyword>
<dbReference type="PANTHER" id="PTHR40267">
    <property type="entry name" value="BLR3294 PROTEIN"/>
    <property type="match status" value="1"/>
</dbReference>
<name>A0A7W5XKV2_9MICC</name>
<dbReference type="Pfam" id="PF17645">
    <property type="entry name" value="Amdase"/>
    <property type="match status" value="1"/>
</dbReference>
<dbReference type="RefSeq" id="WP_183358463.1">
    <property type="nucleotide sequence ID" value="NZ_BAABKR010000016.1"/>
</dbReference>
<proteinExistence type="predicted"/>
<evidence type="ECO:0000313" key="2">
    <source>
        <dbReference type="Proteomes" id="UP000547528"/>
    </source>
</evidence>
<evidence type="ECO:0000313" key="1">
    <source>
        <dbReference type="EMBL" id="MBB3668042.1"/>
    </source>
</evidence>
<organism evidence="1 2">
    <name type="scientific">Garicola koreensis</name>
    <dbReference type="NCBI Taxonomy" id="1262554"/>
    <lineage>
        <taxon>Bacteria</taxon>
        <taxon>Bacillati</taxon>
        <taxon>Actinomycetota</taxon>
        <taxon>Actinomycetes</taxon>
        <taxon>Micrococcales</taxon>
        <taxon>Micrococcaceae</taxon>
        <taxon>Garicola</taxon>
    </lineage>
</organism>
<dbReference type="AlphaFoldDB" id="A0A7W5XKV2"/>
<gene>
    <name evidence="1" type="ORF">FHX47_001671</name>
</gene>
<dbReference type="GO" id="GO:0050076">
    <property type="term" value="F:maleate isomerase activity"/>
    <property type="evidence" value="ECO:0007669"/>
    <property type="project" value="UniProtKB-EC"/>
</dbReference>
<dbReference type="PIRSF" id="PIRSF015736">
    <property type="entry name" value="MI"/>
    <property type="match status" value="1"/>
</dbReference>
<dbReference type="InterPro" id="IPR026286">
    <property type="entry name" value="MaiA/AMDase"/>
</dbReference>
<keyword evidence="2" id="KW-1185">Reference proteome</keyword>
<dbReference type="EC" id="5.2.1.1" evidence="1"/>
<dbReference type="Gene3D" id="3.40.50.12500">
    <property type="match status" value="1"/>
</dbReference>
<dbReference type="Proteomes" id="UP000547528">
    <property type="component" value="Unassembled WGS sequence"/>
</dbReference>